<keyword evidence="1" id="KW-1133">Transmembrane helix</keyword>
<protein>
    <submittedName>
        <fullName evidence="2">Uncharacterized protein</fullName>
    </submittedName>
</protein>
<keyword evidence="1" id="KW-0472">Membrane</keyword>
<evidence type="ECO:0000256" key="1">
    <source>
        <dbReference type="SAM" id="Phobius"/>
    </source>
</evidence>
<dbReference type="EMBL" id="FNBK01000032">
    <property type="protein sequence ID" value="SDG39938.1"/>
    <property type="molecule type" value="Genomic_DNA"/>
</dbReference>
<evidence type="ECO:0000313" key="2">
    <source>
        <dbReference type="EMBL" id="SDG39938.1"/>
    </source>
</evidence>
<dbReference type="STRING" id="660518.SAMN05216218_1329"/>
<feature type="transmembrane region" description="Helical" evidence="1">
    <location>
        <begin position="116"/>
        <end position="136"/>
    </location>
</feature>
<evidence type="ECO:0000313" key="3">
    <source>
        <dbReference type="Proteomes" id="UP000199076"/>
    </source>
</evidence>
<reference evidence="3" key="1">
    <citation type="submission" date="2016-10" db="EMBL/GenBank/DDBJ databases">
        <authorList>
            <person name="Varghese N."/>
            <person name="Submissions S."/>
        </authorList>
    </citation>
    <scope>NUCLEOTIDE SEQUENCE [LARGE SCALE GENOMIC DNA]</scope>
    <source>
        <strain evidence="3">IBRC-M 10760</strain>
    </source>
</reference>
<proteinExistence type="predicted"/>
<feature type="transmembrane region" description="Helical" evidence="1">
    <location>
        <begin position="142"/>
        <end position="161"/>
    </location>
</feature>
<feature type="transmembrane region" description="Helical" evidence="1">
    <location>
        <begin position="51"/>
        <end position="71"/>
    </location>
</feature>
<feature type="transmembrane region" description="Helical" evidence="1">
    <location>
        <begin position="20"/>
        <end position="44"/>
    </location>
</feature>
<accession>A0A1G7TXR0</accession>
<dbReference type="Pfam" id="PF24363">
    <property type="entry name" value="DUF7519"/>
    <property type="match status" value="1"/>
</dbReference>
<gene>
    <name evidence="2" type="ORF">SAMN05216218_1329</name>
</gene>
<organism evidence="2 3">
    <name type="scientific">Halorientalis regularis</name>
    <dbReference type="NCBI Taxonomy" id="660518"/>
    <lineage>
        <taxon>Archaea</taxon>
        <taxon>Methanobacteriati</taxon>
        <taxon>Methanobacteriota</taxon>
        <taxon>Stenosarchaea group</taxon>
        <taxon>Halobacteria</taxon>
        <taxon>Halobacteriales</taxon>
        <taxon>Haloarculaceae</taxon>
        <taxon>Halorientalis</taxon>
    </lineage>
</organism>
<sequence length="167" mass="15711">MVAVRPGRLAAGYATGAAVVAFVLAGVGALATVVGALGLVGIAVGAFRGRATLVTVGSLGQFGAVVAGGVAGAGAPQLVGAGAAVVVAWTVGRTATELRTALDEGADAHRLEATHAAGTTAVTLAAAGVAITPTVVSVEATPVGVGLLLVGGICLTAALALTTDHPT</sequence>
<dbReference type="InterPro" id="IPR055941">
    <property type="entry name" value="DUF7519"/>
</dbReference>
<dbReference type="AlphaFoldDB" id="A0A1G7TXR0"/>
<keyword evidence="3" id="KW-1185">Reference proteome</keyword>
<name>A0A1G7TXR0_9EURY</name>
<keyword evidence="1" id="KW-0812">Transmembrane</keyword>
<dbReference type="Proteomes" id="UP000199076">
    <property type="component" value="Unassembled WGS sequence"/>
</dbReference>